<keyword evidence="9" id="KW-1015">Disulfide bond</keyword>
<sequence>MNAVAPDGLPGLDVSHYQNTVNWPAVAAKGAKFAYMKATESTTYRDPTFAANYAGSANAGLKRGAYHFGLPDKASGGDQARFFLANGGGWVGDGKTLPPVLDIEYNPYSTADWAGWCYNRTPEQVTAWLTDFVTTVHDAVGRWPVIYTTRGWWNHCTGSNTTIPANSPLWISPVASDAGGPPGMPAGWTAYTFYQWAKSGTFPGDQDVFAGTIAQLAAFAAGS</sequence>
<name>M2NLF4_9PSEU</name>
<dbReference type="PROSITE" id="PS51904">
    <property type="entry name" value="GLYCOSYL_HYDROL_F25_2"/>
    <property type="match status" value="1"/>
</dbReference>
<dbReference type="Proteomes" id="UP000014137">
    <property type="component" value="Unassembled WGS sequence"/>
</dbReference>
<dbReference type="PANTHER" id="PTHR34135">
    <property type="entry name" value="LYSOZYME"/>
    <property type="match status" value="1"/>
</dbReference>
<keyword evidence="6" id="KW-0929">Antimicrobial</keyword>
<dbReference type="PANTHER" id="PTHR34135:SF2">
    <property type="entry name" value="LYSOZYME"/>
    <property type="match status" value="1"/>
</dbReference>
<dbReference type="GO" id="GO:0042742">
    <property type="term" value="P:defense response to bacterium"/>
    <property type="evidence" value="ECO:0007669"/>
    <property type="project" value="UniProtKB-KW"/>
</dbReference>
<dbReference type="GO" id="GO:0009253">
    <property type="term" value="P:peptidoglycan catabolic process"/>
    <property type="evidence" value="ECO:0007669"/>
    <property type="project" value="InterPro"/>
</dbReference>
<evidence type="ECO:0000256" key="11">
    <source>
        <dbReference type="ARBA" id="ARBA00055588"/>
    </source>
</evidence>
<keyword evidence="10" id="KW-0326">Glycosidase</keyword>
<evidence type="ECO:0000256" key="2">
    <source>
        <dbReference type="ARBA" id="ARBA00004613"/>
    </source>
</evidence>
<comment type="function">
    <text evidence="11">This enzyme has both lysozyme (acetylmuramidase) and diacetylmuramidase activities.</text>
</comment>
<dbReference type="AlphaFoldDB" id="M2NLF4"/>
<keyword evidence="5" id="KW-0964">Secreted</keyword>
<evidence type="ECO:0000256" key="10">
    <source>
        <dbReference type="ARBA" id="ARBA00023295"/>
    </source>
</evidence>
<evidence type="ECO:0000256" key="4">
    <source>
        <dbReference type="ARBA" id="ARBA00012732"/>
    </source>
</evidence>
<comment type="subcellular location">
    <subcellularLocation>
        <location evidence="2">Secreted</location>
    </subcellularLocation>
</comment>
<dbReference type="GO" id="GO:0016052">
    <property type="term" value="P:carbohydrate catabolic process"/>
    <property type="evidence" value="ECO:0007669"/>
    <property type="project" value="TreeGrafter"/>
</dbReference>
<evidence type="ECO:0000256" key="8">
    <source>
        <dbReference type="ARBA" id="ARBA00022801"/>
    </source>
</evidence>
<comment type="catalytic activity">
    <reaction evidence="1">
        <text>Hydrolysis of (1-&gt;4)-beta-linkages between N-acetylmuramic acid and N-acetyl-D-glucosamine residues in a peptidoglycan and between N-acetyl-D-glucosamine residues in chitodextrins.</text>
        <dbReference type="EC" id="3.2.1.17"/>
    </reaction>
</comment>
<dbReference type="GO" id="GO:0003796">
    <property type="term" value="F:lysozyme activity"/>
    <property type="evidence" value="ECO:0007669"/>
    <property type="project" value="UniProtKB-EC"/>
</dbReference>
<accession>M2NLF4</accession>
<evidence type="ECO:0000256" key="5">
    <source>
        <dbReference type="ARBA" id="ARBA00022525"/>
    </source>
</evidence>
<dbReference type="EC" id="3.2.1.17" evidence="4"/>
<dbReference type="GO" id="GO:0005576">
    <property type="term" value="C:extracellular region"/>
    <property type="evidence" value="ECO:0007669"/>
    <property type="project" value="UniProtKB-SubCell"/>
</dbReference>
<comment type="caution">
    <text evidence="12">The sequence shown here is derived from an EMBL/GenBank/DDBJ whole genome shotgun (WGS) entry which is preliminary data.</text>
</comment>
<dbReference type="InterPro" id="IPR018077">
    <property type="entry name" value="Glyco_hydro_fam25_subgr"/>
</dbReference>
<evidence type="ECO:0000313" key="13">
    <source>
        <dbReference type="Proteomes" id="UP000014137"/>
    </source>
</evidence>
<gene>
    <name evidence="12" type="ORF">C791_7846</name>
</gene>
<evidence type="ECO:0000256" key="6">
    <source>
        <dbReference type="ARBA" id="ARBA00022529"/>
    </source>
</evidence>
<reference evidence="12 13" key="1">
    <citation type="submission" date="2012-10" db="EMBL/GenBank/DDBJ databases">
        <title>Genome assembly of Amycolatopsis azurea DSM 43854.</title>
        <authorList>
            <person name="Khatri I."/>
            <person name="Kaur I."/>
            <person name="Subramanian S."/>
            <person name="Mayilraj S."/>
        </authorList>
    </citation>
    <scope>NUCLEOTIDE SEQUENCE [LARGE SCALE GENOMIC DNA]</scope>
    <source>
        <strain evidence="12 13">DSM 43854</strain>
    </source>
</reference>
<dbReference type="GO" id="GO:0031640">
    <property type="term" value="P:killing of cells of another organism"/>
    <property type="evidence" value="ECO:0007669"/>
    <property type="project" value="UniProtKB-KW"/>
</dbReference>
<dbReference type="FunFam" id="3.20.20.80:FF:000060">
    <property type="entry name" value="Lysozyme M1"/>
    <property type="match status" value="1"/>
</dbReference>
<evidence type="ECO:0000256" key="1">
    <source>
        <dbReference type="ARBA" id="ARBA00000632"/>
    </source>
</evidence>
<evidence type="ECO:0000313" key="12">
    <source>
        <dbReference type="EMBL" id="EMD22964.1"/>
    </source>
</evidence>
<protein>
    <recommendedName>
        <fullName evidence="4">lysozyme</fullName>
        <ecNumber evidence="4">3.2.1.17</ecNumber>
    </recommendedName>
</protein>
<dbReference type="Pfam" id="PF01183">
    <property type="entry name" value="Glyco_hydro_25"/>
    <property type="match status" value="1"/>
</dbReference>
<dbReference type="Gene3D" id="3.20.20.80">
    <property type="entry name" value="Glycosidases"/>
    <property type="match status" value="1"/>
</dbReference>
<evidence type="ECO:0000256" key="9">
    <source>
        <dbReference type="ARBA" id="ARBA00023157"/>
    </source>
</evidence>
<evidence type="ECO:0000256" key="3">
    <source>
        <dbReference type="ARBA" id="ARBA00010646"/>
    </source>
</evidence>
<organism evidence="12 13">
    <name type="scientific">Amycolatopsis azurea DSM 43854</name>
    <dbReference type="NCBI Taxonomy" id="1238180"/>
    <lineage>
        <taxon>Bacteria</taxon>
        <taxon>Bacillati</taxon>
        <taxon>Actinomycetota</taxon>
        <taxon>Actinomycetes</taxon>
        <taxon>Pseudonocardiales</taxon>
        <taxon>Pseudonocardiaceae</taxon>
        <taxon>Amycolatopsis</taxon>
    </lineage>
</organism>
<dbReference type="SMART" id="SM00641">
    <property type="entry name" value="Glyco_25"/>
    <property type="match status" value="1"/>
</dbReference>
<keyword evidence="7" id="KW-0081">Bacteriolytic enzyme</keyword>
<dbReference type="SUPFAM" id="SSF51445">
    <property type="entry name" value="(Trans)glycosidases"/>
    <property type="match status" value="1"/>
</dbReference>
<dbReference type="InterPro" id="IPR002053">
    <property type="entry name" value="Glyco_hydro_25"/>
</dbReference>
<dbReference type="EMBL" id="ANMG01000084">
    <property type="protein sequence ID" value="EMD22964.1"/>
    <property type="molecule type" value="Genomic_DNA"/>
</dbReference>
<dbReference type="InterPro" id="IPR017853">
    <property type="entry name" value="GH"/>
</dbReference>
<dbReference type="PATRIC" id="fig|1238180.3.peg.7319"/>
<keyword evidence="8 12" id="KW-0378">Hydrolase</keyword>
<dbReference type="GO" id="GO:0016998">
    <property type="term" value="P:cell wall macromolecule catabolic process"/>
    <property type="evidence" value="ECO:0007669"/>
    <property type="project" value="InterPro"/>
</dbReference>
<evidence type="ECO:0000256" key="7">
    <source>
        <dbReference type="ARBA" id="ARBA00022638"/>
    </source>
</evidence>
<comment type="similarity">
    <text evidence="3">Belongs to the glycosyl hydrolase 25 family.</text>
</comment>
<proteinExistence type="inferred from homology"/>